<keyword evidence="5" id="KW-1185">Reference proteome</keyword>
<name>A0A9J6RAI9_9BACI</name>
<keyword evidence="1" id="KW-0812">Transmembrane</keyword>
<organism evidence="4 5">
    <name type="scientific">Natronobacillus azotifigens</name>
    <dbReference type="NCBI Taxonomy" id="472978"/>
    <lineage>
        <taxon>Bacteria</taxon>
        <taxon>Bacillati</taxon>
        <taxon>Bacillota</taxon>
        <taxon>Bacilli</taxon>
        <taxon>Bacillales</taxon>
        <taxon>Bacillaceae</taxon>
        <taxon>Natronobacillus</taxon>
    </lineage>
</organism>
<dbReference type="RefSeq" id="WP_268779142.1">
    <property type="nucleotide sequence ID" value="NZ_JAPRAT010000005.1"/>
</dbReference>
<keyword evidence="1" id="KW-0472">Membrane</keyword>
<evidence type="ECO:0000259" key="2">
    <source>
        <dbReference type="Pfam" id="PF08955"/>
    </source>
</evidence>
<comment type="caution">
    <text evidence="4">The sequence shown here is derived from an EMBL/GenBank/DDBJ whole genome shotgun (WGS) entry which is preliminary data.</text>
</comment>
<protein>
    <submittedName>
        <fullName evidence="4">BofC C-terminal domain-containing protein</fullName>
    </submittedName>
</protein>
<dbReference type="Pfam" id="PF08955">
    <property type="entry name" value="BofC_C"/>
    <property type="match status" value="1"/>
</dbReference>
<reference evidence="4" key="1">
    <citation type="submission" date="2022-11" db="EMBL/GenBank/DDBJ databases">
        <title>WGS of Natronobacillus azotifigens 24KS-1, an anaerobic diazotrophic haloalkaliphile from soda-rich habitats.</title>
        <authorList>
            <person name="Sorokin D.Y."/>
            <person name="Merkel A.Y."/>
        </authorList>
    </citation>
    <scope>NUCLEOTIDE SEQUENCE</scope>
    <source>
        <strain evidence="4">24KS-1</strain>
    </source>
</reference>
<dbReference type="InterPro" id="IPR038118">
    <property type="entry name" value="BOFC_N_sf"/>
</dbReference>
<proteinExistence type="predicted"/>
<evidence type="ECO:0000256" key="1">
    <source>
        <dbReference type="SAM" id="Phobius"/>
    </source>
</evidence>
<evidence type="ECO:0000313" key="5">
    <source>
        <dbReference type="Proteomes" id="UP001084197"/>
    </source>
</evidence>
<evidence type="ECO:0000259" key="3">
    <source>
        <dbReference type="Pfam" id="PF08977"/>
    </source>
</evidence>
<dbReference type="InterPro" id="IPR015050">
    <property type="entry name" value="BofC_C"/>
</dbReference>
<evidence type="ECO:0000313" key="4">
    <source>
        <dbReference type="EMBL" id="MCZ0702374.1"/>
    </source>
</evidence>
<keyword evidence="1" id="KW-1133">Transmembrane helix</keyword>
<dbReference type="InterPro" id="IPR038117">
    <property type="entry name" value="BofC_C_sf"/>
</dbReference>
<dbReference type="Proteomes" id="UP001084197">
    <property type="component" value="Unassembled WGS sequence"/>
</dbReference>
<accession>A0A9J6RAI9</accession>
<feature type="transmembrane region" description="Helical" evidence="1">
    <location>
        <begin position="30"/>
        <end position="49"/>
    </location>
</feature>
<feature type="domain" description="Bypass of forespore C C-terminal" evidence="2">
    <location>
        <begin position="136"/>
        <end position="207"/>
    </location>
</feature>
<dbReference type="Gene3D" id="3.10.20.420">
    <property type="entry name" value="Bypass-of-forespore C, N-terminal domain"/>
    <property type="match status" value="1"/>
</dbReference>
<feature type="domain" description="Bypass-of-forespore C N-terminal" evidence="3">
    <location>
        <begin position="84"/>
        <end position="134"/>
    </location>
</feature>
<sequence length="217" mass="25227">MSKIAEIGQANSKRNKNLIEVNKMNRRKRFIMLAIAILGLFILISLNPVDEDLEKVEEKSENEIETAAAIDIENQNNPDDLAVIEVILQEQYIDGRMETKIIEETISAMEDFWSEYSDYQLIDQKVGQLTFRKQIDDVSTYLKKVGHFGLYDDTLTIFEGEPEYEQVIQSFYHIDKNELTKEDIERLNNGIKIDSKETYQQTLEVFRSYSPTEQVQG</sequence>
<gene>
    <name evidence="4" type="ORF">OWO01_03995</name>
</gene>
<dbReference type="InterPro" id="IPR015071">
    <property type="entry name" value="BOFC_N"/>
</dbReference>
<dbReference type="Gene3D" id="3.30.70.1740">
    <property type="entry name" value="Bypass-of-forespore C, C-terminal domain"/>
    <property type="match status" value="1"/>
</dbReference>
<dbReference type="EMBL" id="JAPRAT010000005">
    <property type="protein sequence ID" value="MCZ0702374.1"/>
    <property type="molecule type" value="Genomic_DNA"/>
</dbReference>
<dbReference type="Pfam" id="PF08977">
    <property type="entry name" value="BOFC_N"/>
    <property type="match status" value="1"/>
</dbReference>
<dbReference type="AlphaFoldDB" id="A0A9J6RAI9"/>